<keyword evidence="2" id="KW-0255">Endonuclease</keyword>
<proteinExistence type="predicted"/>
<dbReference type="Gene3D" id="2.40.50.90">
    <property type="match status" value="1"/>
</dbReference>
<dbReference type="KEGG" id="tgr:Tgr7_2968"/>
<evidence type="ECO:0000313" key="6">
    <source>
        <dbReference type="EMBL" id="ACL74040.1"/>
    </source>
</evidence>
<dbReference type="SUPFAM" id="SSF50199">
    <property type="entry name" value="Staphylococcal nuclease"/>
    <property type="match status" value="1"/>
</dbReference>
<dbReference type="Pfam" id="PF00565">
    <property type="entry name" value="SNase"/>
    <property type="match status" value="1"/>
</dbReference>
<evidence type="ECO:0000256" key="3">
    <source>
        <dbReference type="ARBA" id="ARBA00022801"/>
    </source>
</evidence>
<evidence type="ECO:0000259" key="5">
    <source>
        <dbReference type="PROSITE" id="PS50830"/>
    </source>
</evidence>
<keyword evidence="3" id="KW-0378">Hydrolase</keyword>
<feature type="signal peptide" evidence="4">
    <location>
        <begin position="1"/>
        <end position="28"/>
    </location>
</feature>
<evidence type="ECO:0000256" key="4">
    <source>
        <dbReference type="SAM" id="SignalP"/>
    </source>
</evidence>
<dbReference type="PROSITE" id="PS50830">
    <property type="entry name" value="TNASE_3"/>
    <property type="match status" value="1"/>
</dbReference>
<name>B8GPC0_THISH</name>
<dbReference type="InterPro" id="IPR035437">
    <property type="entry name" value="SNase_OB-fold_sf"/>
</dbReference>
<organism evidence="6 7">
    <name type="scientific">Thioalkalivibrio sulfidiphilus (strain HL-EbGR7)</name>
    <dbReference type="NCBI Taxonomy" id="396588"/>
    <lineage>
        <taxon>Bacteria</taxon>
        <taxon>Pseudomonadati</taxon>
        <taxon>Pseudomonadota</taxon>
        <taxon>Gammaproteobacteria</taxon>
        <taxon>Chromatiales</taxon>
        <taxon>Ectothiorhodospiraceae</taxon>
        <taxon>Thioalkalivibrio</taxon>
    </lineage>
</organism>
<evidence type="ECO:0000256" key="1">
    <source>
        <dbReference type="ARBA" id="ARBA00022722"/>
    </source>
</evidence>
<dbReference type="PANTHER" id="PTHR12302">
    <property type="entry name" value="EBNA2 BINDING PROTEIN P100"/>
    <property type="match status" value="1"/>
</dbReference>
<feature type="chain" id="PRO_5002870541" evidence="4">
    <location>
        <begin position="29"/>
        <end position="272"/>
    </location>
</feature>
<dbReference type="InterPro" id="IPR016071">
    <property type="entry name" value="Staphylococal_nuclease_OB-fold"/>
</dbReference>
<evidence type="ECO:0000313" key="7">
    <source>
        <dbReference type="Proteomes" id="UP000002383"/>
    </source>
</evidence>
<reference evidence="6 7" key="1">
    <citation type="journal article" date="2011" name="Stand. Genomic Sci.">
        <title>Complete genome sequence of 'Thioalkalivibrio sulfidophilus' HL-EbGr7.</title>
        <authorList>
            <person name="Muyzer G."/>
            <person name="Sorokin D.Y."/>
            <person name="Mavromatis K."/>
            <person name="Lapidus A."/>
            <person name="Clum A."/>
            <person name="Ivanova N."/>
            <person name="Pati A."/>
            <person name="d'Haeseleer P."/>
            <person name="Woyke T."/>
            <person name="Kyrpides N.C."/>
        </authorList>
    </citation>
    <scope>NUCLEOTIDE SEQUENCE [LARGE SCALE GENOMIC DNA]</scope>
    <source>
        <strain evidence="6 7">HL-EbGR7</strain>
    </source>
</reference>
<protein>
    <submittedName>
        <fullName evidence="6">Nuclease (SNase domain protein)</fullName>
    </submittedName>
</protein>
<dbReference type="GO" id="GO:0004519">
    <property type="term" value="F:endonuclease activity"/>
    <property type="evidence" value="ECO:0007669"/>
    <property type="project" value="UniProtKB-KW"/>
</dbReference>
<dbReference type="PANTHER" id="PTHR12302:SF3">
    <property type="entry name" value="SERINE_THREONINE-PROTEIN KINASE 31"/>
    <property type="match status" value="1"/>
</dbReference>
<dbReference type="HOGENOM" id="CLU_046484_4_0_6"/>
<dbReference type="AlphaFoldDB" id="B8GPC0"/>
<accession>B8GPC0</accession>
<dbReference type="STRING" id="396588.Tgr7_2968"/>
<keyword evidence="4" id="KW-0732">Signal</keyword>
<dbReference type="SMART" id="SM00318">
    <property type="entry name" value="SNc"/>
    <property type="match status" value="1"/>
</dbReference>
<evidence type="ECO:0000256" key="2">
    <source>
        <dbReference type="ARBA" id="ARBA00022759"/>
    </source>
</evidence>
<keyword evidence="7" id="KW-1185">Reference proteome</keyword>
<dbReference type="GO" id="GO:0016787">
    <property type="term" value="F:hydrolase activity"/>
    <property type="evidence" value="ECO:0007669"/>
    <property type="project" value="UniProtKB-KW"/>
</dbReference>
<feature type="domain" description="TNase-like" evidence="5">
    <location>
        <begin position="40"/>
        <end position="173"/>
    </location>
</feature>
<dbReference type="EMBL" id="CP001339">
    <property type="protein sequence ID" value="ACL74040.1"/>
    <property type="molecule type" value="Genomic_DNA"/>
</dbReference>
<keyword evidence="1" id="KW-0540">Nuclease</keyword>
<gene>
    <name evidence="6" type="ordered locus">Tgr7_2968</name>
</gene>
<dbReference type="OrthoDB" id="6867997at2"/>
<dbReference type="Proteomes" id="UP000002383">
    <property type="component" value="Chromosome"/>
</dbReference>
<dbReference type="RefSeq" id="WP_012639503.1">
    <property type="nucleotide sequence ID" value="NC_011901.1"/>
</dbReference>
<sequence length="272" mass="30825" precursor="true">MQRAHARCALFFAALFAALLLATAPALAQLPESCLPPGQDHGKARVDFVYDGDTVRLVDGRRIRLIGLDTPEFHHRDERREAEPYAVEAHEALKALLAEHGQQVLLVHDRQRHDRYQRTLAHLYTPDGRSITALMLQQGLGTRLTIPPNDWNVDCYRDAEREAGIAQRGIWSLSQNSLFDATELPRDATGFRRVEGRVTRIGESPRAIWINLEGDVALRIDREDLQFFPDLDVTSLMDARVRGRGYVYNHRGQLRIRLRHAADLEILAVNGS</sequence>
<dbReference type="eggNOG" id="COG1525">
    <property type="taxonomic scope" value="Bacteria"/>
</dbReference>